<dbReference type="Pfam" id="PF04145">
    <property type="entry name" value="Ctr"/>
    <property type="match status" value="2"/>
</dbReference>
<keyword evidence="6" id="KW-0813">Transport</keyword>
<dbReference type="GO" id="GO:0005886">
    <property type="term" value="C:plasma membrane"/>
    <property type="evidence" value="ECO:0007669"/>
    <property type="project" value="TreeGrafter"/>
</dbReference>
<gene>
    <name evidence="8" type="primary">LOC115992666</name>
</gene>
<reference evidence="8 9" key="1">
    <citation type="journal article" date="2016" name="G3 (Bethesda)">
        <title>First Draft Assembly and Annotation of the Genome of a California Endemic Oak Quercus lobata Nee (Fagaceae).</title>
        <authorList>
            <person name="Sork V.L."/>
            <person name="Fitz-Gibbon S.T."/>
            <person name="Puiu D."/>
            <person name="Crepeau M."/>
            <person name="Gugger P.F."/>
            <person name="Sherman R."/>
            <person name="Stevens K."/>
            <person name="Langley C.H."/>
            <person name="Pellegrini M."/>
            <person name="Salzberg S.L."/>
        </authorList>
    </citation>
    <scope>NUCLEOTIDE SEQUENCE [LARGE SCALE GENOMIC DNA]</scope>
    <source>
        <strain evidence="8 9">cv. SW786</strain>
    </source>
</reference>
<dbReference type="PANTHER" id="PTHR12483">
    <property type="entry name" value="SOLUTE CARRIER FAMILY 31 COPPER TRANSPORTERS"/>
    <property type="match status" value="1"/>
</dbReference>
<dbReference type="EMBL" id="LRBV02000001">
    <property type="status" value="NOT_ANNOTATED_CDS"/>
    <property type="molecule type" value="Genomic_DNA"/>
</dbReference>
<dbReference type="RefSeq" id="XP_030972782.1">
    <property type="nucleotide sequence ID" value="XM_031116922.1"/>
</dbReference>
<comment type="subcellular location">
    <subcellularLocation>
        <location evidence="6">Membrane</location>
        <topology evidence="6">Multi-pass membrane protein</topology>
    </subcellularLocation>
</comment>
<keyword evidence="9" id="KW-1185">Reference proteome</keyword>
<evidence type="ECO:0000256" key="2">
    <source>
        <dbReference type="ARBA" id="ARBA00022692"/>
    </source>
</evidence>
<evidence type="ECO:0000313" key="9">
    <source>
        <dbReference type="Proteomes" id="UP000594261"/>
    </source>
</evidence>
<accession>A0A7N2KNY4</accession>
<dbReference type="EnsemblPlants" id="QL01p028360:mrna">
    <property type="protein sequence ID" value="QL01p028360:mrna:CDS:1"/>
    <property type="gene ID" value="QL01p028360"/>
</dbReference>
<dbReference type="OMA" id="GPMAPMA"/>
<evidence type="ECO:0000256" key="7">
    <source>
        <dbReference type="SAM" id="MobiDB-lite"/>
    </source>
</evidence>
<evidence type="ECO:0000256" key="4">
    <source>
        <dbReference type="ARBA" id="ARBA00022989"/>
    </source>
</evidence>
<keyword evidence="5 6" id="KW-0472">Membrane</keyword>
<evidence type="ECO:0000256" key="6">
    <source>
        <dbReference type="RuleBase" id="RU367022"/>
    </source>
</evidence>
<dbReference type="Proteomes" id="UP000594261">
    <property type="component" value="Chromosome 1"/>
</dbReference>
<keyword evidence="4 6" id="KW-1133">Transmembrane helix</keyword>
<keyword evidence="6" id="KW-0186">Copper</keyword>
<dbReference type="OrthoDB" id="73901at2759"/>
<dbReference type="PANTHER" id="PTHR12483:SF24">
    <property type="entry name" value="COPPER TRANSPORTER 2-RELATED"/>
    <property type="match status" value="1"/>
</dbReference>
<organism evidence="8 9">
    <name type="scientific">Quercus lobata</name>
    <name type="common">Valley oak</name>
    <dbReference type="NCBI Taxonomy" id="97700"/>
    <lineage>
        <taxon>Eukaryota</taxon>
        <taxon>Viridiplantae</taxon>
        <taxon>Streptophyta</taxon>
        <taxon>Embryophyta</taxon>
        <taxon>Tracheophyta</taxon>
        <taxon>Spermatophyta</taxon>
        <taxon>Magnoliopsida</taxon>
        <taxon>eudicotyledons</taxon>
        <taxon>Gunneridae</taxon>
        <taxon>Pentapetalae</taxon>
        <taxon>rosids</taxon>
        <taxon>fabids</taxon>
        <taxon>Fagales</taxon>
        <taxon>Fagaceae</taxon>
        <taxon>Quercus</taxon>
    </lineage>
</organism>
<keyword evidence="2 6" id="KW-0812">Transmembrane</keyword>
<evidence type="ECO:0000256" key="1">
    <source>
        <dbReference type="ARBA" id="ARBA00006921"/>
    </source>
</evidence>
<dbReference type="InParanoid" id="A0A7N2KNY4"/>
<dbReference type="InterPro" id="IPR007274">
    <property type="entry name" value="Cop_transporter"/>
</dbReference>
<keyword evidence="6" id="KW-0406">Ion transport</keyword>
<dbReference type="FunCoup" id="A0A7N2KNY4">
    <property type="interactions" value="1761"/>
</dbReference>
<feature type="region of interest" description="Disordered" evidence="7">
    <location>
        <begin position="1"/>
        <end position="29"/>
    </location>
</feature>
<proteinExistence type="inferred from homology"/>
<dbReference type="GeneID" id="115992666"/>
<dbReference type="KEGG" id="qlo:115992666"/>
<comment type="similarity">
    <text evidence="1 6">Belongs to the copper transporter (Ctr) (TC 1.A.56) family. SLC31A subfamily.</text>
</comment>
<dbReference type="GO" id="GO:0005375">
    <property type="term" value="F:copper ion transmembrane transporter activity"/>
    <property type="evidence" value="ECO:0007669"/>
    <property type="project" value="UniProtKB-UniRule"/>
</dbReference>
<keyword evidence="3 6" id="KW-0187">Copper transport</keyword>
<protein>
    <recommendedName>
        <fullName evidence="6">Copper transport protein</fullName>
    </recommendedName>
</protein>
<evidence type="ECO:0000256" key="3">
    <source>
        <dbReference type="ARBA" id="ARBA00022796"/>
    </source>
</evidence>
<name>A0A7N2KNY4_QUELO</name>
<sequence length="163" mass="17435">MDHGDMPGMGGMSPPPSSSSSSSSSMNGTAGMHGMHHKVMMHMTFFWGKNAEILFNGWPGTNTGMYVLALVIVFVLSFLIEWLSHCRVTKPGSFTVATGLLQTFLHALRVGLAYIVMLAVMSFNVGVLLVAVAGHTLGFFFFASKIFNKPAAVTGSDLPPMSC</sequence>
<dbReference type="Gramene" id="QL01p028360:mrna">
    <property type="protein sequence ID" value="QL01p028360:mrna:CDS:1"/>
    <property type="gene ID" value="QL01p028360"/>
</dbReference>
<reference evidence="8" key="2">
    <citation type="submission" date="2021-01" db="UniProtKB">
        <authorList>
            <consortium name="EnsemblPlants"/>
        </authorList>
    </citation>
    <scope>IDENTIFICATION</scope>
</reference>
<evidence type="ECO:0000313" key="8">
    <source>
        <dbReference type="EnsemblPlants" id="QL01p028360:mrna:CDS:1"/>
    </source>
</evidence>
<dbReference type="AlphaFoldDB" id="A0A7N2KNY4"/>
<evidence type="ECO:0000256" key="5">
    <source>
        <dbReference type="ARBA" id="ARBA00023136"/>
    </source>
</evidence>
<feature type="transmembrane region" description="Helical" evidence="6">
    <location>
        <begin position="64"/>
        <end position="83"/>
    </location>
</feature>